<name>A0A1W2EVV6_9SPHI</name>
<reference evidence="1 2" key="1">
    <citation type="submission" date="2017-04" db="EMBL/GenBank/DDBJ databases">
        <authorList>
            <person name="Afonso C.L."/>
            <person name="Miller P.J."/>
            <person name="Scott M.A."/>
            <person name="Spackman E."/>
            <person name="Goraichik I."/>
            <person name="Dimitrov K.M."/>
            <person name="Suarez D.L."/>
            <person name="Swayne D.E."/>
        </authorList>
    </citation>
    <scope>NUCLEOTIDE SEQUENCE [LARGE SCALE GENOMIC DNA]</scope>
    <source>
        <strain evidence="1 2">DSM 19625</strain>
    </source>
</reference>
<gene>
    <name evidence="1" type="ORF">SAMN04488101_11674</name>
</gene>
<keyword evidence="2" id="KW-1185">Reference proteome</keyword>
<accession>A0A1W2EVV6</accession>
<dbReference type="AlphaFoldDB" id="A0A1W2EVV6"/>
<evidence type="ECO:0008006" key="3">
    <source>
        <dbReference type="Google" id="ProtNLM"/>
    </source>
</evidence>
<protein>
    <recommendedName>
        <fullName evidence="3">DUF2116 family Zn-ribbon domain-containing protein</fullName>
    </recommendedName>
</protein>
<evidence type="ECO:0000313" key="1">
    <source>
        <dbReference type="EMBL" id="SMD13346.1"/>
    </source>
</evidence>
<evidence type="ECO:0000313" key="2">
    <source>
        <dbReference type="Proteomes" id="UP000192678"/>
    </source>
</evidence>
<organism evidence="1 2">
    <name type="scientific">Pedobacter nyackensis</name>
    <dbReference type="NCBI Taxonomy" id="475255"/>
    <lineage>
        <taxon>Bacteria</taxon>
        <taxon>Pseudomonadati</taxon>
        <taxon>Bacteroidota</taxon>
        <taxon>Sphingobacteriia</taxon>
        <taxon>Sphingobacteriales</taxon>
        <taxon>Sphingobacteriaceae</taxon>
        <taxon>Pedobacter</taxon>
    </lineage>
</organism>
<dbReference type="STRING" id="475255.SAMN04488101_11674"/>
<dbReference type="EMBL" id="FWYB01000016">
    <property type="protein sequence ID" value="SMD13346.1"/>
    <property type="molecule type" value="Genomic_DNA"/>
</dbReference>
<dbReference type="Proteomes" id="UP000192678">
    <property type="component" value="Unassembled WGS sequence"/>
</dbReference>
<sequence>MIKPMKRLCIDCSSPLNGRADKKFCDDQCRSNYNNKIRAESNSIVKSINLILKKNRDILERFSPNGNTKISSVKLMAAGFNPDYHTHTYQSPKGEDYVFCYEYGYTKLAQDDFLFIRKVNLLP</sequence>
<proteinExistence type="predicted"/>